<evidence type="ECO:0000313" key="8">
    <source>
        <dbReference type="EMBL" id="KIP05093.1"/>
    </source>
</evidence>
<feature type="transmembrane region" description="Helical" evidence="6">
    <location>
        <begin position="94"/>
        <end position="113"/>
    </location>
</feature>
<dbReference type="PANTHER" id="PTHR10783:SF46">
    <property type="entry name" value="PROTEIN ERD1 HOMOLOG 2"/>
    <property type="match status" value="1"/>
</dbReference>
<feature type="transmembrane region" description="Helical" evidence="6">
    <location>
        <begin position="20"/>
        <end position="40"/>
    </location>
</feature>
<evidence type="ECO:0000256" key="6">
    <source>
        <dbReference type="SAM" id="Phobius"/>
    </source>
</evidence>
<comment type="subcellular location">
    <subcellularLocation>
        <location evidence="1">Membrane</location>
        <topology evidence="1">Multi-pass membrane protein</topology>
    </subcellularLocation>
</comment>
<keyword evidence="9" id="KW-1185">Reference proteome</keyword>
<organism evidence="8 9">
    <name type="scientific">Phlebiopsis gigantea (strain 11061_1 CR5-6)</name>
    <name type="common">White-rot fungus</name>
    <name type="synonym">Peniophora gigantea</name>
    <dbReference type="NCBI Taxonomy" id="745531"/>
    <lineage>
        <taxon>Eukaryota</taxon>
        <taxon>Fungi</taxon>
        <taxon>Dikarya</taxon>
        <taxon>Basidiomycota</taxon>
        <taxon>Agaricomycotina</taxon>
        <taxon>Agaricomycetes</taxon>
        <taxon>Polyporales</taxon>
        <taxon>Phanerochaetaceae</taxon>
        <taxon>Phlebiopsis</taxon>
    </lineage>
</organism>
<dbReference type="STRING" id="745531.A0A0C3PGZ3"/>
<accession>A0A0C3PGZ3</accession>
<feature type="domain" description="EXS" evidence="7">
    <location>
        <begin position="206"/>
        <end position="474"/>
    </location>
</feature>
<evidence type="ECO:0000256" key="5">
    <source>
        <dbReference type="SAM" id="MobiDB-lite"/>
    </source>
</evidence>
<evidence type="ECO:0000313" key="9">
    <source>
        <dbReference type="Proteomes" id="UP000053257"/>
    </source>
</evidence>
<gene>
    <name evidence="8" type="ORF">PHLGIDRAFT_108650</name>
</gene>
<reference evidence="8 9" key="1">
    <citation type="journal article" date="2014" name="PLoS Genet.">
        <title>Analysis of the Phlebiopsis gigantea genome, transcriptome and secretome provides insight into its pioneer colonization strategies of wood.</title>
        <authorList>
            <person name="Hori C."/>
            <person name="Ishida T."/>
            <person name="Igarashi K."/>
            <person name="Samejima M."/>
            <person name="Suzuki H."/>
            <person name="Master E."/>
            <person name="Ferreira P."/>
            <person name="Ruiz-Duenas F.J."/>
            <person name="Held B."/>
            <person name="Canessa P."/>
            <person name="Larrondo L.F."/>
            <person name="Schmoll M."/>
            <person name="Druzhinina I.S."/>
            <person name="Kubicek C.P."/>
            <person name="Gaskell J.A."/>
            <person name="Kersten P."/>
            <person name="St John F."/>
            <person name="Glasner J."/>
            <person name="Sabat G."/>
            <person name="Splinter BonDurant S."/>
            <person name="Syed K."/>
            <person name="Yadav J."/>
            <person name="Mgbeahuruike A.C."/>
            <person name="Kovalchuk A."/>
            <person name="Asiegbu F.O."/>
            <person name="Lackner G."/>
            <person name="Hoffmeister D."/>
            <person name="Rencoret J."/>
            <person name="Gutierrez A."/>
            <person name="Sun H."/>
            <person name="Lindquist E."/>
            <person name="Barry K."/>
            <person name="Riley R."/>
            <person name="Grigoriev I.V."/>
            <person name="Henrissat B."/>
            <person name="Kues U."/>
            <person name="Berka R.M."/>
            <person name="Martinez A.T."/>
            <person name="Covert S.F."/>
            <person name="Blanchette R.A."/>
            <person name="Cullen D."/>
        </authorList>
    </citation>
    <scope>NUCLEOTIDE SEQUENCE [LARGE SCALE GENOMIC DNA]</scope>
    <source>
        <strain evidence="8 9">11061_1 CR5-6</strain>
    </source>
</reference>
<feature type="region of interest" description="Disordered" evidence="5">
    <location>
        <begin position="463"/>
        <end position="505"/>
    </location>
</feature>
<evidence type="ECO:0000256" key="3">
    <source>
        <dbReference type="ARBA" id="ARBA00022989"/>
    </source>
</evidence>
<evidence type="ECO:0000256" key="2">
    <source>
        <dbReference type="ARBA" id="ARBA00022692"/>
    </source>
</evidence>
<dbReference type="GO" id="GO:0016020">
    <property type="term" value="C:membrane"/>
    <property type="evidence" value="ECO:0007669"/>
    <property type="project" value="UniProtKB-SubCell"/>
</dbReference>
<dbReference type="GO" id="GO:0005737">
    <property type="term" value="C:cytoplasm"/>
    <property type="evidence" value="ECO:0007669"/>
    <property type="project" value="TreeGrafter"/>
</dbReference>
<dbReference type="AlphaFoldDB" id="A0A0C3PGZ3"/>
<keyword evidence="4 6" id="KW-0472">Membrane</keyword>
<dbReference type="Proteomes" id="UP000053257">
    <property type="component" value="Unassembled WGS sequence"/>
</dbReference>
<dbReference type="OrthoDB" id="2159384at2759"/>
<dbReference type="EMBL" id="KN840553">
    <property type="protein sequence ID" value="KIP05093.1"/>
    <property type="molecule type" value="Genomic_DNA"/>
</dbReference>
<dbReference type="HOGENOM" id="CLU_024081_2_1_1"/>
<sequence>MDDSTLRDEIAFSVNFPLPFRVLFLGGLGILGWATNLYGLNALGIDAASALELSTHHQHRITGHSEPSTPLPTARAGWKFVPHPSTLYGPTYKLFFYYAAAFLLGWVMYRHATHGDVELVDVYKFIPGVLMLLLLTLLVCPFAIVQKRERDKFLHSIRRCLFAQTRIHFADVVFADIFTSFAKVLGDVWLSICMILPGGSLLYPPPQHDLARWILPTLMSIPYAVRFRQCLVEYYFTAGQSKRPLYNAIKYATAFPVIFLSAAQRQVVRDSETVGSAESAVWFSEHPLFKLWLLSALVNSLYSFWWDVTFDWGFDLLRTKEKRRSIARANSPPRPLMLPRLHSRSALLANQDPEDALKESLEEAERFDSYEAPAKRYPYGLRSTLLFPLPVYPFAILVDLILRLTWSAKLSSHLHSFIDEDRAIFLIEFAEMLRRWMWVFLRVEWEVVREREVRAALPPGTRVRRRAPDASTEAEFEMLGAAAPSRDPSEERRDAESWGGSDDRD</sequence>
<protein>
    <recommendedName>
        <fullName evidence="7">EXS domain-containing protein</fullName>
    </recommendedName>
</protein>
<dbReference type="InterPro" id="IPR004342">
    <property type="entry name" value="EXS_C"/>
</dbReference>
<evidence type="ECO:0000259" key="7">
    <source>
        <dbReference type="PROSITE" id="PS51380"/>
    </source>
</evidence>
<feature type="compositionally biased region" description="Basic and acidic residues" evidence="5">
    <location>
        <begin position="487"/>
        <end position="505"/>
    </location>
</feature>
<name>A0A0C3PGZ3_PHLG1</name>
<dbReference type="Pfam" id="PF03124">
    <property type="entry name" value="EXS"/>
    <property type="match status" value="1"/>
</dbReference>
<evidence type="ECO:0000256" key="1">
    <source>
        <dbReference type="ARBA" id="ARBA00004141"/>
    </source>
</evidence>
<proteinExistence type="predicted"/>
<keyword evidence="3 6" id="KW-1133">Transmembrane helix</keyword>
<dbReference type="PROSITE" id="PS51380">
    <property type="entry name" value="EXS"/>
    <property type="match status" value="1"/>
</dbReference>
<evidence type="ECO:0000256" key="4">
    <source>
        <dbReference type="ARBA" id="ARBA00023136"/>
    </source>
</evidence>
<keyword evidence="2 6" id="KW-0812">Transmembrane</keyword>
<feature type="transmembrane region" description="Helical" evidence="6">
    <location>
        <begin position="125"/>
        <end position="145"/>
    </location>
</feature>
<dbReference type="PANTHER" id="PTHR10783">
    <property type="entry name" value="XENOTROPIC AND POLYTROPIC RETROVIRUS RECEPTOR 1-RELATED"/>
    <property type="match status" value="1"/>
</dbReference>